<evidence type="ECO:0000256" key="2">
    <source>
        <dbReference type="ARBA" id="ARBA00022475"/>
    </source>
</evidence>
<organism evidence="8 9">
    <name type="scientific">Alcanivorax quisquiliarum</name>
    <dbReference type="NCBI Taxonomy" id="2933565"/>
    <lineage>
        <taxon>Bacteria</taxon>
        <taxon>Pseudomonadati</taxon>
        <taxon>Pseudomonadota</taxon>
        <taxon>Gammaproteobacteria</taxon>
        <taxon>Oceanospirillales</taxon>
        <taxon>Alcanivoracaceae</taxon>
        <taxon>Alcanivorax</taxon>
    </lineage>
</organism>
<comment type="caution">
    <text evidence="8">The sequence shown here is derived from an EMBL/GenBank/DDBJ whole genome shotgun (WGS) entry which is preliminary data.</text>
</comment>
<name>A0ABT0E4V4_9GAMM</name>
<sequence length="330" mass="37111">MAKTSDTPKKPERQRWLPITLRLLGSLPLGLVTRFGATAAWLISWLPLPLAGAYRVVLVNTLLCYPQLSYRQAARRARAALRETGRTLAEFSHVWTRPPQETLSRIRSVRGMEALRAAYASDRPVLLLTLHQSSWELPNLLLGPEGPMTVFYQSSGNSAFNRIVTGARESTGSTLVRADARGIKAAVAAMARGEAVAILVDHTPHGGNNPWVPLFGHPVRTSSLPHKLIRRYRPHVFFVGCHRRNGPNDIEVYIEPAPEAIHAADEQACLAAMNDTLAMLISRYPEQYHWVYKRLRHSHGAKRRFYRRDVVPYLREARARNGTLDINQLP</sequence>
<comment type="subcellular location">
    <subcellularLocation>
        <location evidence="1">Cell inner membrane</location>
    </subcellularLocation>
</comment>
<dbReference type="Pfam" id="PF03279">
    <property type="entry name" value="Lip_A_acyltrans"/>
    <property type="match status" value="1"/>
</dbReference>
<dbReference type="EMBL" id="JALKII010000002">
    <property type="protein sequence ID" value="MCK0536816.1"/>
    <property type="molecule type" value="Genomic_DNA"/>
</dbReference>
<dbReference type="PANTHER" id="PTHR30606:SF10">
    <property type="entry name" value="PHOSPHATIDYLINOSITOL MANNOSIDE ACYLTRANSFERASE"/>
    <property type="match status" value="1"/>
</dbReference>
<dbReference type="RefSeq" id="WP_246948576.1">
    <property type="nucleotide sequence ID" value="NZ_JALKII010000002.1"/>
</dbReference>
<proteinExistence type="predicted"/>
<evidence type="ECO:0000256" key="6">
    <source>
        <dbReference type="ARBA" id="ARBA00023315"/>
    </source>
</evidence>
<keyword evidence="2" id="KW-1003">Cell membrane</keyword>
<dbReference type="PANTHER" id="PTHR30606">
    <property type="entry name" value="LIPID A BIOSYNTHESIS LAUROYL ACYLTRANSFERASE"/>
    <property type="match status" value="1"/>
</dbReference>
<keyword evidence="4" id="KW-0808">Transferase</keyword>
<evidence type="ECO:0000313" key="8">
    <source>
        <dbReference type="EMBL" id="MCK0536816.1"/>
    </source>
</evidence>
<feature type="transmembrane region" description="Helical" evidence="7">
    <location>
        <begin position="21"/>
        <end position="43"/>
    </location>
</feature>
<keyword evidence="3" id="KW-0997">Cell inner membrane</keyword>
<evidence type="ECO:0000256" key="7">
    <source>
        <dbReference type="SAM" id="Phobius"/>
    </source>
</evidence>
<evidence type="ECO:0000313" key="9">
    <source>
        <dbReference type="Proteomes" id="UP001165524"/>
    </source>
</evidence>
<keyword evidence="7" id="KW-1133">Transmembrane helix</keyword>
<gene>
    <name evidence="8" type="ORF">MU846_03765</name>
</gene>
<accession>A0ABT0E4V4</accession>
<dbReference type="InterPro" id="IPR004960">
    <property type="entry name" value="LipA_acyltrans"/>
</dbReference>
<dbReference type="CDD" id="cd07984">
    <property type="entry name" value="LPLAT_LABLAT-like"/>
    <property type="match status" value="1"/>
</dbReference>
<evidence type="ECO:0000256" key="3">
    <source>
        <dbReference type="ARBA" id="ARBA00022519"/>
    </source>
</evidence>
<reference evidence="8" key="1">
    <citation type="submission" date="2022-04" db="EMBL/GenBank/DDBJ databases">
        <title>Alcanivorax sp. CY1518 draft genome sequence.</title>
        <authorList>
            <person name="Zhao G."/>
            <person name="An M."/>
        </authorList>
    </citation>
    <scope>NUCLEOTIDE SEQUENCE</scope>
    <source>
        <strain evidence="8">CY1518</strain>
    </source>
</reference>
<evidence type="ECO:0000256" key="1">
    <source>
        <dbReference type="ARBA" id="ARBA00004533"/>
    </source>
</evidence>
<dbReference type="PIRSF" id="PIRSF026649">
    <property type="entry name" value="MsbB"/>
    <property type="match status" value="1"/>
</dbReference>
<evidence type="ECO:0000256" key="4">
    <source>
        <dbReference type="ARBA" id="ARBA00022679"/>
    </source>
</evidence>
<keyword evidence="9" id="KW-1185">Reference proteome</keyword>
<evidence type="ECO:0000256" key="5">
    <source>
        <dbReference type="ARBA" id="ARBA00023136"/>
    </source>
</evidence>
<keyword evidence="5 7" id="KW-0472">Membrane</keyword>
<dbReference type="Proteomes" id="UP001165524">
    <property type="component" value="Unassembled WGS sequence"/>
</dbReference>
<dbReference type="GO" id="GO:0016746">
    <property type="term" value="F:acyltransferase activity"/>
    <property type="evidence" value="ECO:0007669"/>
    <property type="project" value="UniProtKB-KW"/>
</dbReference>
<keyword evidence="7" id="KW-0812">Transmembrane</keyword>
<protein>
    <submittedName>
        <fullName evidence="8">Lysophospholipid acyltransferase family protein</fullName>
    </submittedName>
</protein>
<keyword evidence="6 8" id="KW-0012">Acyltransferase</keyword>